<dbReference type="SMART" id="SM00248">
    <property type="entry name" value="ANK"/>
    <property type="match status" value="15"/>
</dbReference>
<feature type="repeat" description="ANK" evidence="3">
    <location>
        <begin position="276"/>
        <end position="296"/>
    </location>
</feature>
<sequence length="786" mass="85901">MVKVDKIVDPVPGMDVLSACVMSSIKGNADMLRQLLDDGEDVDSRDEAGRTPLRLAAAIDTDPYQVADLLLSRGANVDASCTNSFTPLMVAAGRNNANVVERLLEAGASTKKVDSLGMNALHHAVLNFSCNPIVKMLCDADPKMTTVADTNNCLPIHYAASKAHPEVCILLLEKMDRNCVPSTGSPLQLTPFHFSAKDGNPTAIEAMLHFYKARLSSSSPEGSKIRSDVPFGPLISLDSRHNIPLHYAMKYGHLECVKALLHLPNSEACLRYANKDGSTPLHLGAANGHLECLRYIESKFPNHYFINERDKMGRTPAMLCLTSYQKELLPTNHSLVDVNGRGFLHRAVYAENIKQIRELILDKHLNVNLRDSNGTTALHLAAAKGSLPLVQLLIDCGAVINEKDRRGMTPADWAAAKQNIEVLDFLVDCVSPSTSSDRSEGKLTFSFICLRTCFQHVFAHFSARDPFDRTALHLAVFSGDVSSAQFLFESVSDEADRAALLNALDCDGRTPLMYSVFYPESLACLDWLLSEGADVSVQDKSGYNVLHYACNHSNEAAALQLAEFLEVNESKYAVSISNMQNGDGQTPLHIAIKRNLLEFVKQFAPLAQISMYTKDNYGRLPVNAAIEDDRMAECIEVLFVLSFSTNDSEKSGSVEVGELRKSLSKLQFTPQKKNSEQRSSISNMRSLLNEFDSDEHASVSGTKSPSQSTPTNHKSDSYVPRLNLTPTKAPRARHSDILPSASLSLSSPLIHSGSLSADSSPSLRPHGSLDSSAAANLLDINSDDFY</sequence>
<evidence type="ECO:0000256" key="1">
    <source>
        <dbReference type="ARBA" id="ARBA00022737"/>
    </source>
</evidence>
<feature type="repeat" description="ANK" evidence="3">
    <location>
        <begin position="48"/>
        <end position="82"/>
    </location>
</feature>
<reference evidence="5 6" key="1">
    <citation type="journal article" date="2017" name="Curr. Biol.">
        <title>Genome architecture and evolution of a unichromosomal asexual nematode.</title>
        <authorList>
            <person name="Fradin H."/>
            <person name="Zegar C."/>
            <person name="Gutwein M."/>
            <person name="Lucas J."/>
            <person name="Kovtun M."/>
            <person name="Corcoran D."/>
            <person name="Baugh L.R."/>
            <person name="Kiontke K."/>
            <person name="Gunsalus K."/>
            <person name="Fitch D.H."/>
            <person name="Piano F."/>
        </authorList>
    </citation>
    <scope>NUCLEOTIDE SEQUENCE [LARGE SCALE GENOMIC DNA]</scope>
    <source>
        <strain evidence="5">PF1309</strain>
    </source>
</reference>
<dbReference type="EMBL" id="LIAE01009751">
    <property type="protein sequence ID" value="PAV68472.1"/>
    <property type="molecule type" value="Genomic_DNA"/>
</dbReference>
<feature type="compositionally biased region" description="Polar residues" evidence="4">
    <location>
        <begin position="699"/>
        <end position="712"/>
    </location>
</feature>
<evidence type="ECO:0000256" key="2">
    <source>
        <dbReference type="ARBA" id="ARBA00023043"/>
    </source>
</evidence>
<dbReference type="Gene3D" id="1.25.40.20">
    <property type="entry name" value="Ankyrin repeat-containing domain"/>
    <property type="match status" value="5"/>
</dbReference>
<dbReference type="SUPFAM" id="SSF48403">
    <property type="entry name" value="Ankyrin repeat"/>
    <property type="match status" value="3"/>
</dbReference>
<dbReference type="Proteomes" id="UP000218231">
    <property type="component" value="Unassembled WGS sequence"/>
</dbReference>
<dbReference type="InterPro" id="IPR036770">
    <property type="entry name" value="Ankyrin_rpt-contain_sf"/>
</dbReference>
<gene>
    <name evidence="5" type="ORF">WR25_06964</name>
</gene>
<feature type="repeat" description="ANK" evidence="3">
    <location>
        <begin position="83"/>
        <end position="115"/>
    </location>
</feature>
<comment type="caution">
    <text evidence="5">The sequence shown here is derived from an EMBL/GenBank/DDBJ whole genome shotgun (WGS) entry which is preliminary data.</text>
</comment>
<dbReference type="InterPro" id="IPR051165">
    <property type="entry name" value="Multifunctional_ANK_Repeat"/>
</dbReference>
<evidence type="ECO:0000313" key="6">
    <source>
        <dbReference type="Proteomes" id="UP000218231"/>
    </source>
</evidence>
<organism evidence="5 6">
    <name type="scientific">Diploscapter pachys</name>
    <dbReference type="NCBI Taxonomy" id="2018661"/>
    <lineage>
        <taxon>Eukaryota</taxon>
        <taxon>Metazoa</taxon>
        <taxon>Ecdysozoa</taxon>
        <taxon>Nematoda</taxon>
        <taxon>Chromadorea</taxon>
        <taxon>Rhabditida</taxon>
        <taxon>Rhabditina</taxon>
        <taxon>Rhabditomorpha</taxon>
        <taxon>Rhabditoidea</taxon>
        <taxon>Rhabditidae</taxon>
        <taxon>Diploscapter</taxon>
    </lineage>
</organism>
<dbReference type="PANTHER" id="PTHR24123:SF33">
    <property type="entry name" value="PROTEIN HOS4"/>
    <property type="match status" value="1"/>
</dbReference>
<evidence type="ECO:0000313" key="5">
    <source>
        <dbReference type="EMBL" id="PAV68472.1"/>
    </source>
</evidence>
<evidence type="ECO:0000256" key="4">
    <source>
        <dbReference type="SAM" id="MobiDB-lite"/>
    </source>
</evidence>
<feature type="region of interest" description="Disordered" evidence="4">
    <location>
        <begin position="693"/>
        <end position="733"/>
    </location>
</feature>
<keyword evidence="6" id="KW-1185">Reference proteome</keyword>
<accession>A0A2A2K3K5</accession>
<feature type="repeat" description="ANK" evidence="3">
    <location>
        <begin position="507"/>
        <end position="540"/>
    </location>
</feature>
<evidence type="ECO:0000256" key="3">
    <source>
        <dbReference type="PROSITE-ProRule" id="PRU00023"/>
    </source>
</evidence>
<protein>
    <submittedName>
        <fullName evidence="5">Uncharacterized protein</fullName>
    </submittedName>
</protein>
<dbReference type="PANTHER" id="PTHR24123">
    <property type="entry name" value="ANKYRIN REPEAT-CONTAINING"/>
    <property type="match status" value="1"/>
</dbReference>
<dbReference type="Pfam" id="PF12796">
    <property type="entry name" value="Ank_2"/>
    <property type="match status" value="4"/>
</dbReference>
<dbReference type="InterPro" id="IPR002110">
    <property type="entry name" value="Ankyrin_rpt"/>
</dbReference>
<feature type="repeat" description="ANK" evidence="3">
    <location>
        <begin position="339"/>
        <end position="372"/>
    </location>
</feature>
<dbReference type="OrthoDB" id="7464126at2759"/>
<dbReference type="STRING" id="2018661.A0A2A2K3K5"/>
<keyword evidence="2 3" id="KW-0040">ANK repeat</keyword>
<dbReference type="PRINTS" id="PR01415">
    <property type="entry name" value="ANKYRIN"/>
</dbReference>
<proteinExistence type="predicted"/>
<feature type="repeat" description="ANK" evidence="3">
    <location>
        <begin position="373"/>
        <end position="405"/>
    </location>
</feature>
<name>A0A2A2K3K5_9BILA</name>
<keyword evidence="1" id="KW-0677">Repeat</keyword>
<dbReference type="AlphaFoldDB" id="A0A2A2K3K5"/>
<dbReference type="PROSITE" id="PS50297">
    <property type="entry name" value="ANK_REP_REGION"/>
    <property type="match status" value="5"/>
</dbReference>
<dbReference type="PROSITE" id="PS50088">
    <property type="entry name" value="ANK_REPEAT"/>
    <property type="match status" value="6"/>
</dbReference>